<comment type="caution">
    <text evidence="1">The sequence shown here is derived from an EMBL/GenBank/DDBJ whole genome shotgun (WGS) entry which is preliminary data.</text>
</comment>
<dbReference type="AlphaFoldDB" id="A0A9P5YWT3"/>
<accession>A0A9P5YWT3</accession>
<keyword evidence="2" id="KW-1185">Reference proteome</keyword>
<name>A0A9P5YWT3_9AGAR</name>
<evidence type="ECO:0000313" key="2">
    <source>
        <dbReference type="Proteomes" id="UP000807469"/>
    </source>
</evidence>
<organism evidence="1 2">
    <name type="scientific">Pholiota conissans</name>
    <dbReference type="NCBI Taxonomy" id="109636"/>
    <lineage>
        <taxon>Eukaryota</taxon>
        <taxon>Fungi</taxon>
        <taxon>Dikarya</taxon>
        <taxon>Basidiomycota</taxon>
        <taxon>Agaricomycotina</taxon>
        <taxon>Agaricomycetes</taxon>
        <taxon>Agaricomycetidae</taxon>
        <taxon>Agaricales</taxon>
        <taxon>Agaricineae</taxon>
        <taxon>Strophariaceae</taxon>
        <taxon>Pholiota</taxon>
    </lineage>
</organism>
<dbReference type="EMBL" id="MU155288">
    <property type="protein sequence ID" value="KAF9476606.1"/>
    <property type="molecule type" value="Genomic_DNA"/>
</dbReference>
<evidence type="ECO:0000313" key="1">
    <source>
        <dbReference type="EMBL" id="KAF9476606.1"/>
    </source>
</evidence>
<reference evidence="1" key="1">
    <citation type="submission" date="2020-11" db="EMBL/GenBank/DDBJ databases">
        <authorList>
            <consortium name="DOE Joint Genome Institute"/>
            <person name="Ahrendt S."/>
            <person name="Riley R."/>
            <person name="Andreopoulos W."/>
            <person name="Labutti K."/>
            <person name="Pangilinan J."/>
            <person name="Ruiz-Duenas F.J."/>
            <person name="Barrasa J.M."/>
            <person name="Sanchez-Garcia M."/>
            <person name="Camarero S."/>
            <person name="Miyauchi S."/>
            <person name="Serrano A."/>
            <person name="Linde D."/>
            <person name="Babiker R."/>
            <person name="Drula E."/>
            <person name="Ayuso-Fernandez I."/>
            <person name="Pacheco R."/>
            <person name="Padilla G."/>
            <person name="Ferreira P."/>
            <person name="Barriuso J."/>
            <person name="Kellner H."/>
            <person name="Castanera R."/>
            <person name="Alfaro M."/>
            <person name="Ramirez L."/>
            <person name="Pisabarro A.G."/>
            <person name="Kuo A."/>
            <person name="Tritt A."/>
            <person name="Lipzen A."/>
            <person name="He G."/>
            <person name="Yan M."/>
            <person name="Ng V."/>
            <person name="Cullen D."/>
            <person name="Martin F."/>
            <person name="Rosso M.-N."/>
            <person name="Henrissat B."/>
            <person name="Hibbett D."/>
            <person name="Martinez A.T."/>
            <person name="Grigoriev I.V."/>
        </authorList>
    </citation>
    <scope>NUCLEOTIDE SEQUENCE</scope>
    <source>
        <strain evidence="1">CIRM-BRFM 674</strain>
    </source>
</reference>
<protein>
    <submittedName>
        <fullName evidence="1">Uncharacterized protein</fullName>
    </submittedName>
</protein>
<gene>
    <name evidence="1" type="ORF">BDN70DRAFT_160993</name>
</gene>
<proteinExistence type="predicted"/>
<sequence length="189" mass="21234">MGQGKGFLGGSLFLGSSGLQGTCQRKRGRLLCRWQEAQVQQRRTSFILSSSLCAYFHIFRATTAPTTMKTTPTTDSSNLIGPRTMARTTARGEVQGDLPRSVSYPPSRVPMSFSLGWILILLRPMSVDSHVLDSFLPETEVTSYPASGVPRFQRLQRGNRDNYPRKIIRHLHLCICSCTCINVLRRWIL</sequence>
<dbReference type="Proteomes" id="UP000807469">
    <property type="component" value="Unassembled WGS sequence"/>
</dbReference>